<sequence>MAPSTPPFHFLHRSNPPTIPMKTLGSHDPSSENSPTTPSQEPPLLRPPTAPTPIWFIAPLRRSHHPLLIAVGIVTLVVFLVIKPRNPSFDTTNVLNSIYLDSSAYLNGDLTFLANFSNPNSKIDLFFEYASVELFFSDRLVAAQALQPFAQRRGEARLEAVHMISSQVYLPPQNAAELVRQSEAIGFSQYKGAFKVRASVGIRHFSFGSMARRQIEPRAAEWSFGGEEHGRRDERYDWVHLLSLFVCFFFSMYGLMKMVRNFTVELRTSMVHGWMNLFFLLHFLYIFFVISMVDRTWISSYFLFF</sequence>
<dbReference type="EMBL" id="JADCNM010000010">
    <property type="protein sequence ID" value="KAG0465064.1"/>
    <property type="molecule type" value="Genomic_DNA"/>
</dbReference>
<feature type="transmembrane region" description="Helical" evidence="4">
    <location>
        <begin position="238"/>
        <end position="256"/>
    </location>
</feature>
<organism evidence="5 6">
    <name type="scientific">Vanilla planifolia</name>
    <name type="common">Vanilla</name>
    <dbReference type="NCBI Taxonomy" id="51239"/>
    <lineage>
        <taxon>Eukaryota</taxon>
        <taxon>Viridiplantae</taxon>
        <taxon>Streptophyta</taxon>
        <taxon>Embryophyta</taxon>
        <taxon>Tracheophyta</taxon>
        <taxon>Spermatophyta</taxon>
        <taxon>Magnoliopsida</taxon>
        <taxon>Liliopsida</taxon>
        <taxon>Asparagales</taxon>
        <taxon>Orchidaceae</taxon>
        <taxon>Vanilloideae</taxon>
        <taxon>Vanilleae</taxon>
        <taxon>Vanilla</taxon>
    </lineage>
</organism>
<dbReference type="GO" id="GO:0098542">
    <property type="term" value="P:defense response to other organism"/>
    <property type="evidence" value="ECO:0007669"/>
    <property type="project" value="InterPro"/>
</dbReference>
<evidence type="ECO:0000313" key="5">
    <source>
        <dbReference type="EMBL" id="KAG0465064.1"/>
    </source>
</evidence>
<evidence type="ECO:0008006" key="7">
    <source>
        <dbReference type="Google" id="ProtNLM"/>
    </source>
</evidence>
<dbReference type="InterPro" id="IPR044839">
    <property type="entry name" value="NDR1-like"/>
</dbReference>
<comment type="caution">
    <text evidence="5">The sequence shown here is derived from an EMBL/GenBank/DDBJ whole genome shotgun (WGS) entry which is preliminary data.</text>
</comment>
<comment type="subcellular location">
    <subcellularLocation>
        <location evidence="1">Membrane</location>
    </subcellularLocation>
</comment>
<dbReference type="GO" id="GO:0005886">
    <property type="term" value="C:plasma membrane"/>
    <property type="evidence" value="ECO:0007669"/>
    <property type="project" value="TreeGrafter"/>
</dbReference>
<gene>
    <name evidence="5" type="ORF">HPP92_019228</name>
</gene>
<evidence type="ECO:0000313" key="6">
    <source>
        <dbReference type="Proteomes" id="UP000639772"/>
    </source>
</evidence>
<dbReference type="PANTHER" id="PTHR31234:SF42">
    <property type="entry name" value="LATE EMBRYOGENESIS ABUNDANT (LEA) HYDROXYPROLINE-RICH GLYCOPROTEIN FAMILY"/>
    <property type="match status" value="1"/>
</dbReference>
<name>A0A835Q3N8_VANPL</name>
<evidence type="ECO:0000256" key="1">
    <source>
        <dbReference type="ARBA" id="ARBA00004370"/>
    </source>
</evidence>
<feature type="region of interest" description="Disordered" evidence="3">
    <location>
        <begin position="1"/>
        <end position="46"/>
    </location>
</feature>
<keyword evidence="4" id="KW-1133">Transmembrane helix</keyword>
<proteinExistence type="predicted"/>
<keyword evidence="2 4" id="KW-0472">Membrane</keyword>
<keyword evidence="4" id="KW-0812">Transmembrane</keyword>
<dbReference type="AlphaFoldDB" id="A0A835Q3N8"/>
<evidence type="ECO:0000256" key="4">
    <source>
        <dbReference type="SAM" id="Phobius"/>
    </source>
</evidence>
<evidence type="ECO:0000256" key="3">
    <source>
        <dbReference type="SAM" id="MobiDB-lite"/>
    </source>
</evidence>
<accession>A0A835Q3N8</accession>
<dbReference type="OrthoDB" id="630676at2759"/>
<reference evidence="5 6" key="1">
    <citation type="journal article" date="2020" name="Nat. Food">
        <title>A phased Vanilla planifolia genome enables genetic improvement of flavour and production.</title>
        <authorList>
            <person name="Hasing T."/>
            <person name="Tang H."/>
            <person name="Brym M."/>
            <person name="Khazi F."/>
            <person name="Huang T."/>
            <person name="Chambers A.H."/>
        </authorList>
    </citation>
    <scope>NUCLEOTIDE SEQUENCE [LARGE SCALE GENOMIC DNA]</scope>
    <source>
        <tissue evidence="5">Leaf</tissue>
    </source>
</reference>
<feature type="transmembrane region" description="Helical" evidence="4">
    <location>
        <begin position="276"/>
        <end position="293"/>
    </location>
</feature>
<dbReference type="PANTHER" id="PTHR31234">
    <property type="entry name" value="LATE EMBRYOGENESIS ABUNDANT (LEA) HYDROXYPROLINE-RICH GLYCOPROTEIN FAMILY"/>
    <property type="match status" value="1"/>
</dbReference>
<protein>
    <recommendedName>
        <fullName evidence="7">Late embryogenesis abundant protein LEA-2 subgroup domain-containing protein</fullName>
    </recommendedName>
</protein>
<feature type="transmembrane region" description="Helical" evidence="4">
    <location>
        <begin position="65"/>
        <end position="82"/>
    </location>
</feature>
<evidence type="ECO:0000256" key="2">
    <source>
        <dbReference type="ARBA" id="ARBA00023136"/>
    </source>
</evidence>
<dbReference type="Proteomes" id="UP000639772">
    <property type="component" value="Chromosome 10"/>
</dbReference>